<dbReference type="AlphaFoldDB" id="A0A6G0Y989"/>
<dbReference type="Gene3D" id="3.30.420.10">
    <property type="entry name" value="Ribonuclease H-like superfamily/Ribonuclease H"/>
    <property type="match status" value="2"/>
</dbReference>
<keyword evidence="4" id="KW-1185">Reference proteome</keyword>
<feature type="region of interest" description="Disordered" evidence="2">
    <location>
        <begin position="1"/>
        <end position="28"/>
    </location>
</feature>
<feature type="compositionally biased region" description="Acidic residues" evidence="2">
    <location>
        <begin position="370"/>
        <end position="380"/>
    </location>
</feature>
<feature type="coiled-coil region" evidence="1">
    <location>
        <begin position="81"/>
        <end position="157"/>
    </location>
</feature>
<dbReference type="GO" id="GO:0003676">
    <property type="term" value="F:nucleic acid binding"/>
    <property type="evidence" value="ECO:0007669"/>
    <property type="project" value="InterPro"/>
</dbReference>
<accession>A0A6G0Y989</accession>
<comment type="caution">
    <text evidence="3">The sequence shown here is derived from an EMBL/GenBank/DDBJ whole genome shotgun (WGS) entry which is preliminary data.</text>
</comment>
<protein>
    <submittedName>
        <fullName evidence="3">KRAB-A domain-containing protein 2-like</fullName>
    </submittedName>
</protein>
<dbReference type="SUPFAM" id="SSF53098">
    <property type="entry name" value="Ribonuclease H-like"/>
    <property type="match status" value="1"/>
</dbReference>
<sequence>MWKDLKIVHGMPRHSQSQGSVERANQDNKTKKWNEGIKFVQFMKNRSFHHGIKSSPYEAMFGSRAKIGLNNCILPMHVVEKFKTEEDLEKALNTIEEEENKEKNKESNEVIIEENVENYNSEDAYLNSRKLSIQTKRNESVQNLEKQANKMKSLSERRFCEGNIGDSVKIKIPDVDRARSDLRSILAVIISSIINNNILIIICCLMERANRTIVTLLSMSTDDQRRWDTKVSEVERLLNAAENKTTKKTQFAALHGYQPRFHKETLGSLPNTVMIGGNQQRLYNRKHVPGISLDLGEMVVMLKAPAVRQPTKLQSKYREKPLQVIQKLPGDTYRVAEVSPEGQTTFATTAYISQLKSWKVLDQKDYLDGTSDEDSDEATVADECSTK</sequence>
<reference evidence="3 4" key="1">
    <citation type="submission" date="2019-08" db="EMBL/GenBank/DDBJ databases">
        <title>Whole genome of Aphis craccivora.</title>
        <authorList>
            <person name="Voronova N.V."/>
            <person name="Shulinski R.S."/>
            <person name="Bandarenka Y.V."/>
            <person name="Zhorov D.G."/>
            <person name="Warner D."/>
        </authorList>
    </citation>
    <scope>NUCLEOTIDE SEQUENCE [LARGE SCALE GENOMIC DNA]</scope>
    <source>
        <strain evidence="3">180601</strain>
        <tissue evidence="3">Whole Body</tissue>
    </source>
</reference>
<dbReference type="InterPro" id="IPR012337">
    <property type="entry name" value="RNaseH-like_sf"/>
</dbReference>
<name>A0A6G0Y989_APHCR</name>
<evidence type="ECO:0000313" key="3">
    <source>
        <dbReference type="EMBL" id="KAF0751652.1"/>
    </source>
</evidence>
<dbReference type="InterPro" id="IPR036397">
    <property type="entry name" value="RNaseH_sf"/>
</dbReference>
<gene>
    <name evidence="3" type="ORF">FWK35_00026106</name>
</gene>
<keyword evidence="1" id="KW-0175">Coiled coil</keyword>
<dbReference type="EMBL" id="VUJU01005306">
    <property type="protein sequence ID" value="KAF0751652.1"/>
    <property type="molecule type" value="Genomic_DNA"/>
</dbReference>
<evidence type="ECO:0000256" key="2">
    <source>
        <dbReference type="SAM" id="MobiDB-lite"/>
    </source>
</evidence>
<proteinExistence type="predicted"/>
<organism evidence="3 4">
    <name type="scientific">Aphis craccivora</name>
    <name type="common">Cowpea aphid</name>
    <dbReference type="NCBI Taxonomy" id="307492"/>
    <lineage>
        <taxon>Eukaryota</taxon>
        <taxon>Metazoa</taxon>
        <taxon>Ecdysozoa</taxon>
        <taxon>Arthropoda</taxon>
        <taxon>Hexapoda</taxon>
        <taxon>Insecta</taxon>
        <taxon>Pterygota</taxon>
        <taxon>Neoptera</taxon>
        <taxon>Paraneoptera</taxon>
        <taxon>Hemiptera</taxon>
        <taxon>Sternorrhyncha</taxon>
        <taxon>Aphidomorpha</taxon>
        <taxon>Aphidoidea</taxon>
        <taxon>Aphididae</taxon>
        <taxon>Aphidini</taxon>
        <taxon>Aphis</taxon>
        <taxon>Aphis</taxon>
    </lineage>
</organism>
<feature type="region of interest" description="Disordered" evidence="2">
    <location>
        <begin position="366"/>
        <end position="387"/>
    </location>
</feature>
<evidence type="ECO:0000256" key="1">
    <source>
        <dbReference type="SAM" id="Coils"/>
    </source>
</evidence>
<dbReference type="OrthoDB" id="2499658at2759"/>
<dbReference type="Proteomes" id="UP000478052">
    <property type="component" value="Unassembled WGS sequence"/>
</dbReference>
<evidence type="ECO:0000313" key="4">
    <source>
        <dbReference type="Proteomes" id="UP000478052"/>
    </source>
</evidence>